<dbReference type="InterPro" id="IPR011009">
    <property type="entry name" value="Kinase-like_dom_sf"/>
</dbReference>
<sequence length="607" mass="69382">MATKQSIFVCRLVFTGLPELFDRGFNRDTLLLAIMQKIFLRLPPPQCQREVQLVVEKCTNFDRCHRPKASEVLEELRKIEMFCSYIKYFDFSPKIDEVQMKIVKPFTSCDSSTISDPDNSLEDSLSPPKVHLEDREIDFLSPPINASFLVLSEVKEVDLQKSVDNNGDADGDLEISVTEKDPLNGETALEIEERKKSHICFFGSIFVFLLVALLFFYISSFAFSEKKQIEEPNSDLLIHSNGTGKNPLYASNTYFDRPKELPEKLSDLFVKNVDTVCLKLDSYRPMESADFEPTFSVEIKFDDIDLVFSIYNGTTYLYANGEHQRNISTREAWQLWNLVEAPELLELNLNFVMGSEIKKTYQQTVALVRKLLGNAIFLPQMKTVPRLMFSANRSEILEIFLNNFHANVTEKATLEISVGMEEENSFKSQMIALMGVLSTCRIIELNGNLLERWDVLANSNALLTIQTESSMSNYLSTVSRLLLDGPPSKNPNSVAILRFYFPIPKNVHVEKAFLARTLEIENSLKKTSASLITNETTATRLYAQFFQNGFDAEIEKIRKEATQYKKMQIFLVKLGDEQDLVIFVETLNLLRGGKQWHFACQILGKFK</sequence>
<keyword evidence="2" id="KW-1185">Reference proteome</keyword>
<feature type="transmembrane region" description="Helical" evidence="1">
    <location>
        <begin position="199"/>
        <end position="218"/>
    </location>
</feature>
<keyword evidence="1" id="KW-0472">Membrane</keyword>
<dbReference type="AlphaFoldDB" id="A0AAF3J1Z2"/>
<dbReference type="WBParaSite" id="MBELARI_LOCUS11191">
    <property type="protein sequence ID" value="MBELARI_LOCUS11191"/>
    <property type="gene ID" value="MBELARI_LOCUS11191"/>
</dbReference>
<organism evidence="2 3">
    <name type="scientific">Mesorhabditis belari</name>
    <dbReference type="NCBI Taxonomy" id="2138241"/>
    <lineage>
        <taxon>Eukaryota</taxon>
        <taxon>Metazoa</taxon>
        <taxon>Ecdysozoa</taxon>
        <taxon>Nematoda</taxon>
        <taxon>Chromadorea</taxon>
        <taxon>Rhabditida</taxon>
        <taxon>Rhabditina</taxon>
        <taxon>Rhabditomorpha</taxon>
        <taxon>Rhabditoidea</taxon>
        <taxon>Rhabditidae</taxon>
        <taxon>Mesorhabditinae</taxon>
        <taxon>Mesorhabditis</taxon>
    </lineage>
</organism>
<dbReference type="Proteomes" id="UP000887575">
    <property type="component" value="Unassembled WGS sequence"/>
</dbReference>
<keyword evidence="1" id="KW-1133">Transmembrane helix</keyword>
<name>A0AAF3J1Z2_9BILA</name>
<protein>
    <submittedName>
        <fullName evidence="3">Uncharacterized protein</fullName>
    </submittedName>
</protein>
<proteinExistence type="predicted"/>
<evidence type="ECO:0000313" key="2">
    <source>
        <dbReference type="Proteomes" id="UP000887575"/>
    </source>
</evidence>
<accession>A0AAF3J1Z2</accession>
<dbReference type="SUPFAM" id="SSF56112">
    <property type="entry name" value="Protein kinase-like (PK-like)"/>
    <property type="match status" value="1"/>
</dbReference>
<reference evidence="3" key="1">
    <citation type="submission" date="2024-02" db="UniProtKB">
        <authorList>
            <consortium name="WormBaseParasite"/>
        </authorList>
    </citation>
    <scope>IDENTIFICATION</scope>
</reference>
<keyword evidence="1" id="KW-0812">Transmembrane</keyword>
<evidence type="ECO:0000313" key="3">
    <source>
        <dbReference type="WBParaSite" id="MBELARI_LOCUS11191"/>
    </source>
</evidence>
<evidence type="ECO:0000256" key="1">
    <source>
        <dbReference type="SAM" id="Phobius"/>
    </source>
</evidence>